<keyword evidence="1" id="KW-0812">Transmembrane</keyword>
<protein>
    <submittedName>
        <fullName evidence="2">Uncharacterized protein</fullName>
    </submittedName>
</protein>
<comment type="caution">
    <text evidence="2">The sequence shown here is derived from an EMBL/GenBank/DDBJ whole genome shotgun (WGS) entry which is preliminary data.</text>
</comment>
<proteinExistence type="predicted"/>
<accession>A0A8J8Q2Z2</accession>
<feature type="transmembrane region" description="Helical" evidence="1">
    <location>
        <begin position="12"/>
        <end position="30"/>
    </location>
</feature>
<evidence type="ECO:0000313" key="3">
    <source>
        <dbReference type="Proteomes" id="UP000766904"/>
    </source>
</evidence>
<gene>
    <name evidence="2" type="ORF">CV102_14810</name>
</gene>
<dbReference type="EMBL" id="PHNJ01000007">
    <property type="protein sequence ID" value="TYL37984.1"/>
    <property type="molecule type" value="Genomic_DNA"/>
</dbReference>
<keyword evidence="3" id="KW-1185">Reference proteome</keyword>
<reference evidence="2" key="1">
    <citation type="submission" date="2017-11" db="EMBL/GenBank/DDBJ databases">
        <authorList>
            <person name="Kajale S.C."/>
            <person name="Sharma A."/>
        </authorList>
    </citation>
    <scope>NUCLEOTIDE SEQUENCE</scope>
    <source>
        <strain evidence="2">LS1_42</strain>
    </source>
</reference>
<sequence>MVDYYDKLLGSIAAGLLVGVMIGAVTSIAFHQGVLFGSLIAMVFVFDALFGHPPLPETDRDMVRSDPDDQSIAVRDSTDRLRFSDSHTVGGRTERQSAS</sequence>
<dbReference type="Proteomes" id="UP000766904">
    <property type="component" value="Unassembled WGS sequence"/>
</dbReference>
<dbReference type="OrthoDB" id="205887at2157"/>
<dbReference type="InterPro" id="IPR058328">
    <property type="entry name" value="DUF8015"/>
</dbReference>
<dbReference type="Pfam" id="PF26047">
    <property type="entry name" value="DUF8015"/>
    <property type="match status" value="1"/>
</dbReference>
<name>A0A8J8Q2Z2_9EURY</name>
<organism evidence="2 3">
    <name type="scientific">Natronococcus pandeyae</name>
    <dbReference type="NCBI Taxonomy" id="2055836"/>
    <lineage>
        <taxon>Archaea</taxon>
        <taxon>Methanobacteriati</taxon>
        <taxon>Methanobacteriota</taxon>
        <taxon>Stenosarchaea group</taxon>
        <taxon>Halobacteria</taxon>
        <taxon>Halobacteriales</taxon>
        <taxon>Natrialbaceae</taxon>
        <taxon>Natronococcus</taxon>
    </lineage>
</organism>
<evidence type="ECO:0000313" key="2">
    <source>
        <dbReference type="EMBL" id="TYL37984.1"/>
    </source>
</evidence>
<keyword evidence="1" id="KW-0472">Membrane</keyword>
<dbReference type="AlphaFoldDB" id="A0A8J8Q2Z2"/>
<feature type="transmembrane region" description="Helical" evidence="1">
    <location>
        <begin position="36"/>
        <end position="55"/>
    </location>
</feature>
<evidence type="ECO:0000256" key="1">
    <source>
        <dbReference type="SAM" id="Phobius"/>
    </source>
</evidence>
<dbReference type="RefSeq" id="WP_148858759.1">
    <property type="nucleotide sequence ID" value="NZ_PHNJ01000007.1"/>
</dbReference>
<keyword evidence="1" id="KW-1133">Transmembrane helix</keyword>